<sequence length="134" mass="14833">MREMWNDYIAKLLKSTRMDQLAQCLLGADLHGAFILVVECKIIHFTGTCGIMIRETAEAFGIITEDNKFRGNSSTLSPKEGLCLYSKLIASKSPSMEINSVREGLDYDTTNDPSTLGKVKFDMKKVSTDSVVMG</sequence>
<dbReference type="InterPro" id="IPR016848">
    <property type="entry name" value="RNase_P/MRP_Rpp29-subunit"/>
</dbReference>
<dbReference type="InterPro" id="IPR002730">
    <property type="entry name" value="Rpp29/RNP1"/>
</dbReference>
<accession>A0A444WPK8</accession>
<dbReference type="SUPFAM" id="SSF101744">
    <property type="entry name" value="Rof/RNase P subunit-like"/>
    <property type="match status" value="1"/>
</dbReference>
<dbReference type="PANTHER" id="PTHR13348:SF0">
    <property type="entry name" value="RIBONUCLEASE P PROTEIN SUBUNIT P29"/>
    <property type="match status" value="1"/>
</dbReference>
<protein>
    <submittedName>
        <fullName evidence="3">Uncharacterized protein</fullName>
    </submittedName>
</protein>
<dbReference type="EMBL" id="SDMP01000026">
    <property type="protein sequence ID" value="RYQ79253.1"/>
    <property type="molecule type" value="Genomic_DNA"/>
</dbReference>
<dbReference type="GO" id="GO:0000172">
    <property type="term" value="C:ribonuclease MRP complex"/>
    <property type="evidence" value="ECO:0007669"/>
    <property type="project" value="InterPro"/>
</dbReference>
<dbReference type="GO" id="GO:0030677">
    <property type="term" value="C:ribonuclease P complex"/>
    <property type="evidence" value="ECO:0007669"/>
    <property type="project" value="InterPro"/>
</dbReference>
<proteinExistence type="inferred from homology"/>
<name>A0A444WPK8_ARAHY</name>
<dbReference type="AlphaFoldDB" id="A0A444WPK8"/>
<dbReference type="GO" id="GO:0005634">
    <property type="term" value="C:nucleus"/>
    <property type="evidence" value="ECO:0007669"/>
    <property type="project" value="UniProtKB-SubCell"/>
</dbReference>
<dbReference type="Pfam" id="PF01868">
    <property type="entry name" value="RNase_P-MRP_p29"/>
    <property type="match status" value="1"/>
</dbReference>
<comment type="caution">
    <text evidence="3">The sequence shown here is derived from an EMBL/GenBank/DDBJ whole genome shotgun (WGS) entry which is preliminary data.</text>
</comment>
<comment type="subcellular location">
    <subcellularLocation>
        <location evidence="1">Nucleus</location>
    </subcellularLocation>
</comment>
<dbReference type="InterPro" id="IPR023534">
    <property type="entry name" value="Rof/RNase_P-like"/>
</dbReference>
<evidence type="ECO:0000313" key="4">
    <source>
        <dbReference type="Proteomes" id="UP000289738"/>
    </source>
</evidence>
<gene>
    <name evidence="3" type="ORF">Ahy_Scaffold6g107959</name>
</gene>
<dbReference type="GO" id="GO:0001682">
    <property type="term" value="P:tRNA 5'-leader removal"/>
    <property type="evidence" value="ECO:0007669"/>
    <property type="project" value="InterPro"/>
</dbReference>
<comment type="similarity">
    <text evidence="2">Belongs to the eukaryotic/archaeal RNase P protein component 1 family.</text>
</comment>
<dbReference type="Gene3D" id="2.30.30.210">
    <property type="entry name" value="Ribonuclease P/MRP, subunit p29"/>
    <property type="match status" value="1"/>
</dbReference>
<keyword evidence="4" id="KW-1185">Reference proteome</keyword>
<evidence type="ECO:0000256" key="1">
    <source>
        <dbReference type="ARBA" id="ARBA00004123"/>
    </source>
</evidence>
<evidence type="ECO:0000313" key="3">
    <source>
        <dbReference type="EMBL" id="RYQ79253.1"/>
    </source>
</evidence>
<dbReference type="GO" id="GO:0006364">
    <property type="term" value="P:rRNA processing"/>
    <property type="evidence" value="ECO:0007669"/>
    <property type="project" value="TreeGrafter"/>
</dbReference>
<dbReference type="Proteomes" id="UP000289738">
    <property type="component" value="Unassembled WGS sequence"/>
</dbReference>
<dbReference type="PANTHER" id="PTHR13348">
    <property type="entry name" value="RIBONUCLEASE P SUBUNIT P29"/>
    <property type="match status" value="1"/>
</dbReference>
<dbReference type="InterPro" id="IPR036980">
    <property type="entry name" value="RNase_P/MRP_Rpp29_sf"/>
</dbReference>
<reference evidence="3 4" key="1">
    <citation type="submission" date="2019-01" db="EMBL/GenBank/DDBJ databases">
        <title>Sequencing of cultivated peanut Arachis hypogaea provides insights into genome evolution and oil improvement.</title>
        <authorList>
            <person name="Chen X."/>
        </authorList>
    </citation>
    <scope>NUCLEOTIDE SEQUENCE [LARGE SCALE GENOMIC DNA]</scope>
    <source>
        <strain evidence="4">cv. Fuhuasheng</strain>
        <tissue evidence="3">Leaves</tissue>
    </source>
</reference>
<organism evidence="3 4">
    <name type="scientific">Arachis hypogaea</name>
    <name type="common">Peanut</name>
    <dbReference type="NCBI Taxonomy" id="3818"/>
    <lineage>
        <taxon>Eukaryota</taxon>
        <taxon>Viridiplantae</taxon>
        <taxon>Streptophyta</taxon>
        <taxon>Embryophyta</taxon>
        <taxon>Tracheophyta</taxon>
        <taxon>Spermatophyta</taxon>
        <taxon>Magnoliopsida</taxon>
        <taxon>eudicotyledons</taxon>
        <taxon>Gunneridae</taxon>
        <taxon>Pentapetalae</taxon>
        <taxon>rosids</taxon>
        <taxon>fabids</taxon>
        <taxon>Fabales</taxon>
        <taxon>Fabaceae</taxon>
        <taxon>Papilionoideae</taxon>
        <taxon>50 kb inversion clade</taxon>
        <taxon>dalbergioids sensu lato</taxon>
        <taxon>Dalbergieae</taxon>
        <taxon>Pterocarpus clade</taxon>
        <taxon>Arachis</taxon>
    </lineage>
</organism>
<evidence type="ECO:0000256" key="2">
    <source>
        <dbReference type="ARBA" id="ARBA00006181"/>
    </source>
</evidence>
<dbReference type="GO" id="GO:0033204">
    <property type="term" value="F:ribonuclease P RNA binding"/>
    <property type="evidence" value="ECO:0007669"/>
    <property type="project" value="InterPro"/>
</dbReference>